<feature type="region of interest" description="Disordered" evidence="1">
    <location>
        <begin position="108"/>
        <end position="189"/>
    </location>
</feature>
<name>A0A8S5PBA7_9CAUD</name>
<dbReference type="InterPro" id="IPR013783">
    <property type="entry name" value="Ig-like_fold"/>
</dbReference>
<dbReference type="SUPFAM" id="SSF48726">
    <property type="entry name" value="Immunoglobulin"/>
    <property type="match status" value="1"/>
</dbReference>
<accession>A0A8S5PBA7</accession>
<evidence type="ECO:0000259" key="2">
    <source>
        <dbReference type="Pfam" id="PF21722"/>
    </source>
</evidence>
<proteinExistence type="predicted"/>
<dbReference type="EMBL" id="BK015367">
    <property type="protein sequence ID" value="DAE03500.1"/>
    <property type="molecule type" value="Genomic_DNA"/>
</dbReference>
<feature type="domain" description="Glycine-rich" evidence="2">
    <location>
        <begin position="51"/>
        <end position="232"/>
    </location>
</feature>
<sequence>MGIISYFPVRGASGRNSLPEFTYTGTYQLIDDGYGDWRIKFLTSGVLTFAELGSGAKGIDVFLVGGGGGCGNANGVSDYLGAGGGGYTKTTRQITVQAGVEYPIVIGAGSTKPNSSSTQTRGGTTSAFNTSIEGGYSGKSISGGNGGSGGASTNGATGGTDGGDGSVGNMGGQAGKGQGTTTREFGEDSGDLYASGGYWDSRDGADNTGNGGGGVYLNTKTTTGGSGIAVIRNVRKELKITQDPTDVTVSENGEAVFTVKAEGTGLSYQWQFQPSNNATDWSSTSATGATTSRLLIVASTYRNGYKYRCVITDARGNSITSRAAVLTITA</sequence>
<evidence type="ECO:0000313" key="3">
    <source>
        <dbReference type="EMBL" id="DAE03500.1"/>
    </source>
</evidence>
<organism evidence="3">
    <name type="scientific">Siphoviridae sp. ctPat53</name>
    <dbReference type="NCBI Taxonomy" id="2825486"/>
    <lineage>
        <taxon>Viruses</taxon>
        <taxon>Duplodnaviria</taxon>
        <taxon>Heunggongvirae</taxon>
        <taxon>Uroviricota</taxon>
        <taxon>Caudoviricetes</taxon>
    </lineage>
</organism>
<feature type="compositionally biased region" description="Gly residues" evidence="1">
    <location>
        <begin position="135"/>
        <end position="178"/>
    </location>
</feature>
<dbReference type="InterPro" id="IPR036179">
    <property type="entry name" value="Ig-like_dom_sf"/>
</dbReference>
<protein>
    <submittedName>
        <fullName evidence="3">Platelet-derived growth factor subunit B-protein complex, growth factor-receptor complex</fullName>
    </submittedName>
</protein>
<dbReference type="Gene3D" id="2.60.40.10">
    <property type="entry name" value="Immunoglobulins"/>
    <property type="match status" value="1"/>
</dbReference>
<dbReference type="Pfam" id="PF21722">
    <property type="entry name" value="Gly_rich_2"/>
    <property type="match status" value="1"/>
</dbReference>
<reference evidence="3" key="1">
    <citation type="journal article" date="2021" name="Proc. Natl. Acad. Sci. U.S.A.">
        <title>A Catalog of Tens of Thousands of Viruses from Human Metagenomes Reveals Hidden Associations with Chronic Diseases.</title>
        <authorList>
            <person name="Tisza M.J."/>
            <person name="Buck C.B."/>
        </authorList>
    </citation>
    <scope>NUCLEOTIDE SEQUENCE</scope>
    <source>
        <strain evidence="3">CtPat53</strain>
    </source>
</reference>
<feature type="compositionally biased region" description="Low complexity" evidence="1">
    <location>
        <begin position="115"/>
        <end position="126"/>
    </location>
</feature>
<evidence type="ECO:0000256" key="1">
    <source>
        <dbReference type="SAM" id="MobiDB-lite"/>
    </source>
</evidence>
<dbReference type="InterPro" id="IPR049304">
    <property type="entry name" value="Gly_rich_dom"/>
</dbReference>